<dbReference type="Gene3D" id="1.10.443.10">
    <property type="entry name" value="Intergrase catalytic core"/>
    <property type="match status" value="1"/>
</dbReference>
<keyword evidence="4" id="KW-1185">Reference proteome</keyword>
<reference evidence="3 4" key="1">
    <citation type="journal article" date="2023" name="bioRxiv">
        <title>An intranuclear bacterial parasite of deep-sea mussels expresses apoptosis inhibitors acquired from its host.</title>
        <authorList>
            <person name="Gonzalez Porras M.A."/>
            <person name="Assie A."/>
            <person name="Tietjen M."/>
            <person name="Violette M."/>
            <person name="Kleiner M."/>
            <person name="Gruber-Vodicka H."/>
            <person name="Dubilier N."/>
            <person name="Leisch N."/>
        </authorList>
    </citation>
    <scope>NUCLEOTIDE SEQUENCE [LARGE SCALE GENOMIC DNA]</scope>
    <source>
        <strain evidence="3">IAP13</strain>
    </source>
</reference>
<evidence type="ECO:0000259" key="2">
    <source>
        <dbReference type="PROSITE" id="PS51898"/>
    </source>
</evidence>
<feature type="domain" description="Tyr recombinase" evidence="2">
    <location>
        <begin position="27"/>
        <end position="94"/>
    </location>
</feature>
<proteinExistence type="predicted"/>
<dbReference type="GO" id="GO:0006310">
    <property type="term" value="P:DNA recombination"/>
    <property type="evidence" value="ECO:0007669"/>
    <property type="project" value="UniProtKB-KW"/>
</dbReference>
<dbReference type="InterPro" id="IPR002104">
    <property type="entry name" value="Integrase_catalytic"/>
</dbReference>
<organism evidence="3 4">
    <name type="scientific">Candidatus Endonucleibacter bathymodioli</name>
    <dbReference type="NCBI Taxonomy" id="539814"/>
    <lineage>
        <taxon>Bacteria</taxon>
        <taxon>Pseudomonadati</taxon>
        <taxon>Pseudomonadota</taxon>
        <taxon>Gammaproteobacteria</taxon>
        <taxon>Oceanospirillales</taxon>
        <taxon>Endozoicomonadaceae</taxon>
        <taxon>Candidatus Endonucleibacter</taxon>
    </lineage>
</organism>
<name>A0AA90NP62_9GAMM</name>
<dbReference type="InterPro" id="IPR013762">
    <property type="entry name" value="Integrase-like_cat_sf"/>
</dbReference>
<evidence type="ECO:0000313" key="4">
    <source>
        <dbReference type="Proteomes" id="UP001178148"/>
    </source>
</evidence>
<gene>
    <name evidence="3" type="ORF">QS748_01190</name>
</gene>
<protein>
    <submittedName>
        <fullName evidence="3">Tyrosine-type recombinase/integrase</fullName>
    </submittedName>
</protein>
<sequence length="94" mass="10635">MRLPSFSKVLNISLEGISPSRSRKEPRIPAVLTKEEVAQVLTLLNGSQDTIVKLLYSAGLRISEALHLLLQDIILYSNRLRLKMENGWKIAQHL</sequence>
<comment type="caution">
    <text evidence="3">The sequence shown here is derived from an EMBL/GenBank/DDBJ whole genome shotgun (WGS) entry which is preliminary data.</text>
</comment>
<dbReference type="SUPFAM" id="SSF56349">
    <property type="entry name" value="DNA breaking-rejoining enzymes"/>
    <property type="match status" value="1"/>
</dbReference>
<dbReference type="Proteomes" id="UP001178148">
    <property type="component" value="Unassembled WGS sequence"/>
</dbReference>
<evidence type="ECO:0000256" key="1">
    <source>
        <dbReference type="ARBA" id="ARBA00023172"/>
    </source>
</evidence>
<dbReference type="AlphaFoldDB" id="A0AA90NP62"/>
<dbReference type="GO" id="GO:0015074">
    <property type="term" value="P:DNA integration"/>
    <property type="evidence" value="ECO:0007669"/>
    <property type="project" value="InterPro"/>
</dbReference>
<dbReference type="PROSITE" id="PS51898">
    <property type="entry name" value="TYR_RECOMBINASE"/>
    <property type="match status" value="1"/>
</dbReference>
<dbReference type="GO" id="GO:0003677">
    <property type="term" value="F:DNA binding"/>
    <property type="evidence" value="ECO:0007669"/>
    <property type="project" value="InterPro"/>
</dbReference>
<accession>A0AA90NP62</accession>
<keyword evidence="1" id="KW-0233">DNA recombination</keyword>
<dbReference type="EMBL" id="JASXSV010000001">
    <property type="protein sequence ID" value="MDP0587884.1"/>
    <property type="molecule type" value="Genomic_DNA"/>
</dbReference>
<evidence type="ECO:0000313" key="3">
    <source>
        <dbReference type="EMBL" id="MDP0587884.1"/>
    </source>
</evidence>
<dbReference type="InterPro" id="IPR011010">
    <property type="entry name" value="DNA_brk_join_enz"/>
</dbReference>